<gene>
    <name evidence="3" type="ORF">QCA50_002481</name>
</gene>
<keyword evidence="4" id="KW-1185">Reference proteome</keyword>
<evidence type="ECO:0008006" key="5">
    <source>
        <dbReference type="Google" id="ProtNLM"/>
    </source>
</evidence>
<organism evidence="3 4">
    <name type="scientific">Cerrena zonata</name>
    <dbReference type="NCBI Taxonomy" id="2478898"/>
    <lineage>
        <taxon>Eukaryota</taxon>
        <taxon>Fungi</taxon>
        <taxon>Dikarya</taxon>
        <taxon>Basidiomycota</taxon>
        <taxon>Agaricomycotina</taxon>
        <taxon>Agaricomycetes</taxon>
        <taxon>Polyporales</taxon>
        <taxon>Cerrenaceae</taxon>
        <taxon>Cerrena</taxon>
    </lineage>
</organism>
<reference evidence="3 4" key="1">
    <citation type="submission" date="2022-09" db="EMBL/GenBank/DDBJ databases">
        <authorList>
            <person name="Palmer J.M."/>
        </authorList>
    </citation>
    <scope>NUCLEOTIDE SEQUENCE [LARGE SCALE GENOMIC DNA]</scope>
    <source>
        <strain evidence="3 4">DSM 7382</strain>
    </source>
</reference>
<dbReference type="PROSITE" id="PS50012">
    <property type="entry name" value="RCC1_3"/>
    <property type="match status" value="4"/>
</dbReference>
<keyword evidence="1" id="KW-0677">Repeat</keyword>
<name>A0AAW0GRL0_9APHY</name>
<accession>A0AAW0GRL0</accession>
<dbReference type="Gene3D" id="2.130.10.30">
    <property type="entry name" value="Regulator of chromosome condensation 1/beta-lactamase-inhibitor protein II"/>
    <property type="match status" value="2"/>
</dbReference>
<dbReference type="Proteomes" id="UP001385951">
    <property type="component" value="Unassembled WGS sequence"/>
</dbReference>
<feature type="repeat" description="RCC1" evidence="2">
    <location>
        <begin position="301"/>
        <end position="357"/>
    </location>
</feature>
<evidence type="ECO:0000256" key="2">
    <source>
        <dbReference type="PROSITE-ProRule" id="PRU00235"/>
    </source>
</evidence>
<dbReference type="PANTHER" id="PTHR22870:SF408">
    <property type="entry name" value="OS09G0560450 PROTEIN"/>
    <property type="match status" value="1"/>
</dbReference>
<sequence length="420" mass="44692">MSHLQLYAAGSNARGQLATRDCEDAHTFTPCSFGDLTTEIQPLHVNSLVQIACGANHTLALLKRSTDGTTELWGCGDGSKGQLGTLPSSSSTTEFRLLSLKHPFPGYSIKSVACGWETSYLVLAKPQEDDVVVSFGSNDFGALGPSQTTEIAIGRVNHVQLPLPPSVINTKPYKLTVDSLSASVHHVIVTANIFQDNQARTVVYGWGACRTGQLGTLLKSGRSISFSPNPVIVYEAPLSGQIASSAVGTQHTVLLDSASKIFSFGSNRKQQLTGVEALKNVTHIGCTWNGTYVAVLDGGQWSILATGDNNKGQLGSPQSPDASLALPRAVHFPFTTQSHSLIKFACGSEHILCLFTLKDSAQPKSEVWGWGWNEHGNLGLGHTADVNVPMRIWSSSGDSTQPDGVNIWAGCGTSWISCLS</sequence>
<dbReference type="PANTHER" id="PTHR22870">
    <property type="entry name" value="REGULATOR OF CHROMOSOME CONDENSATION"/>
    <property type="match status" value="1"/>
</dbReference>
<feature type="repeat" description="RCC1" evidence="2">
    <location>
        <begin position="201"/>
        <end position="258"/>
    </location>
</feature>
<feature type="repeat" description="RCC1" evidence="2">
    <location>
        <begin position="68"/>
        <end position="125"/>
    </location>
</feature>
<dbReference type="InterPro" id="IPR000408">
    <property type="entry name" value="Reg_chr_condens"/>
</dbReference>
<dbReference type="PROSITE" id="PS00626">
    <property type="entry name" value="RCC1_2"/>
    <property type="match status" value="1"/>
</dbReference>
<protein>
    <recommendedName>
        <fullName evidence="5">RCC1/BLIP-II protein</fullName>
    </recommendedName>
</protein>
<dbReference type="EMBL" id="JASBNA010000002">
    <property type="protein sequence ID" value="KAK7695291.1"/>
    <property type="molecule type" value="Genomic_DNA"/>
</dbReference>
<dbReference type="Pfam" id="PF00415">
    <property type="entry name" value="RCC1"/>
    <property type="match status" value="3"/>
</dbReference>
<feature type="repeat" description="RCC1" evidence="2">
    <location>
        <begin position="4"/>
        <end position="64"/>
    </location>
</feature>
<evidence type="ECO:0000256" key="1">
    <source>
        <dbReference type="ARBA" id="ARBA00022737"/>
    </source>
</evidence>
<proteinExistence type="predicted"/>
<dbReference type="InterPro" id="IPR051210">
    <property type="entry name" value="Ub_ligase/GEF_domain"/>
</dbReference>
<dbReference type="InterPro" id="IPR009091">
    <property type="entry name" value="RCC1/BLIP-II"/>
</dbReference>
<dbReference type="SUPFAM" id="SSF50985">
    <property type="entry name" value="RCC1/BLIP-II"/>
    <property type="match status" value="1"/>
</dbReference>
<comment type="caution">
    <text evidence="3">The sequence shown here is derived from an EMBL/GenBank/DDBJ whole genome shotgun (WGS) entry which is preliminary data.</text>
</comment>
<evidence type="ECO:0000313" key="3">
    <source>
        <dbReference type="EMBL" id="KAK7695291.1"/>
    </source>
</evidence>
<dbReference type="PRINTS" id="PR00633">
    <property type="entry name" value="RCCNDNSATION"/>
</dbReference>
<dbReference type="AlphaFoldDB" id="A0AAW0GRL0"/>
<evidence type="ECO:0000313" key="4">
    <source>
        <dbReference type="Proteomes" id="UP001385951"/>
    </source>
</evidence>